<proteinExistence type="predicted"/>
<sequence>ILAKMESEAKVKDHAGTCTEFESQVEADAPSVKRVKPLTSDVWSFFKKLGKDKDGVDITECKGCKKVFKAGGKR</sequence>
<dbReference type="Proteomes" id="UP001341840">
    <property type="component" value="Unassembled WGS sequence"/>
</dbReference>
<name>A0ABU6SKR6_9FABA</name>
<evidence type="ECO:0000313" key="1">
    <source>
        <dbReference type="EMBL" id="MED6136981.1"/>
    </source>
</evidence>
<evidence type="ECO:0000313" key="2">
    <source>
        <dbReference type="Proteomes" id="UP001341840"/>
    </source>
</evidence>
<gene>
    <name evidence="1" type="ORF">PIB30_060744</name>
</gene>
<comment type="caution">
    <text evidence="1">The sequence shown here is derived from an EMBL/GenBank/DDBJ whole genome shotgun (WGS) entry which is preliminary data.</text>
</comment>
<accession>A0ABU6SKR6</accession>
<feature type="non-terminal residue" evidence="1">
    <location>
        <position position="1"/>
    </location>
</feature>
<organism evidence="1 2">
    <name type="scientific">Stylosanthes scabra</name>
    <dbReference type="NCBI Taxonomy" id="79078"/>
    <lineage>
        <taxon>Eukaryota</taxon>
        <taxon>Viridiplantae</taxon>
        <taxon>Streptophyta</taxon>
        <taxon>Embryophyta</taxon>
        <taxon>Tracheophyta</taxon>
        <taxon>Spermatophyta</taxon>
        <taxon>Magnoliopsida</taxon>
        <taxon>eudicotyledons</taxon>
        <taxon>Gunneridae</taxon>
        <taxon>Pentapetalae</taxon>
        <taxon>rosids</taxon>
        <taxon>fabids</taxon>
        <taxon>Fabales</taxon>
        <taxon>Fabaceae</taxon>
        <taxon>Papilionoideae</taxon>
        <taxon>50 kb inversion clade</taxon>
        <taxon>dalbergioids sensu lato</taxon>
        <taxon>Dalbergieae</taxon>
        <taxon>Pterocarpus clade</taxon>
        <taxon>Stylosanthes</taxon>
    </lineage>
</organism>
<protein>
    <recommendedName>
        <fullName evidence="3">BED-type domain-containing protein</fullName>
    </recommendedName>
</protein>
<evidence type="ECO:0008006" key="3">
    <source>
        <dbReference type="Google" id="ProtNLM"/>
    </source>
</evidence>
<keyword evidence="2" id="KW-1185">Reference proteome</keyword>
<reference evidence="1 2" key="1">
    <citation type="journal article" date="2023" name="Plants (Basel)">
        <title>Bridging the Gap: Combining Genomics and Transcriptomics Approaches to Understand Stylosanthes scabra, an Orphan Legume from the Brazilian Caatinga.</title>
        <authorList>
            <person name="Ferreira-Neto J.R.C."/>
            <person name="da Silva M.D."/>
            <person name="Binneck E."/>
            <person name="de Melo N.F."/>
            <person name="da Silva R.H."/>
            <person name="de Melo A.L.T.M."/>
            <person name="Pandolfi V."/>
            <person name="Bustamante F.O."/>
            <person name="Brasileiro-Vidal A.C."/>
            <person name="Benko-Iseppon A.M."/>
        </authorList>
    </citation>
    <scope>NUCLEOTIDE SEQUENCE [LARGE SCALE GENOMIC DNA]</scope>
    <source>
        <tissue evidence="1">Leaves</tissue>
    </source>
</reference>
<dbReference type="EMBL" id="JASCZI010060956">
    <property type="protein sequence ID" value="MED6136981.1"/>
    <property type="molecule type" value="Genomic_DNA"/>
</dbReference>